<evidence type="ECO:0000256" key="16">
    <source>
        <dbReference type="ARBA" id="ARBA00022786"/>
    </source>
</evidence>
<evidence type="ECO:0000256" key="17">
    <source>
        <dbReference type="ARBA" id="ARBA00023187"/>
    </source>
</evidence>
<keyword evidence="9" id="KW-0489">Methyltransferase</keyword>
<gene>
    <name evidence="24" type="ORF">NSK_000303</name>
</gene>
<dbReference type="Proteomes" id="UP000355283">
    <property type="component" value="Unassembled WGS sequence"/>
</dbReference>
<dbReference type="PROSITE" id="PS00678">
    <property type="entry name" value="WD_REPEATS_1"/>
    <property type="match status" value="1"/>
</dbReference>
<protein>
    <recommendedName>
        <fullName evidence="7 21">Pre-mRNA-processing factor 19</fullName>
        <ecNumber evidence="6 21">2.3.2.27</ecNumber>
    </recommendedName>
</protein>
<dbReference type="InterPro" id="IPR013083">
    <property type="entry name" value="Znf_RING/FYVE/PHD"/>
</dbReference>
<evidence type="ECO:0000256" key="13">
    <source>
        <dbReference type="ARBA" id="ARBA00022728"/>
    </source>
</evidence>
<accession>A0A4D9DCE7</accession>
<dbReference type="InterPro" id="IPR013915">
    <property type="entry name" value="Prp19_cc"/>
</dbReference>
<dbReference type="CDD" id="cd16656">
    <property type="entry name" value="RING-Ubox_PRP19"/>
    <property type="match status" value="1"/>
</dbReference>
<dbReference type="GO" id="GO:0071006">
    <property type="term" value="C:U2-type catalytic step 1 spliceosome"/>
    <property type="evidence" value="ECO:0007669"/>
    <property type="project" value="TreeGrafter"/>
</dbReference>
<evidence type="ECO:0000256" key="1">
    <source>
        <dbReference type="ARBA" id="ARBA00000900"/>
    </source>
</evidence>
<feature type="repeat" description="WD" evidence="20">
    <location>
        <begin position="669"/>
        <end position="702"/>
    </location>
</feature>
<evidence type="ECO:0000256" key="18">
    <source>
        <dbReference type="ARBA" id="ARBA00023204"/>
    </source>
</evidence>
<keyword evidence="8 20" id="KW-0853">WD repeat</keyword>
<feature type="repeat" description="WD" evidence="20">
    <location>
        <begin position="440"/>
        <end position="475"/>
    </location>
</feature>
<keyword evidence="17 21" id="KW-0508">mRNA splicing</keyword>
<keyword evidence="18 21" id="KW-0234">DNA repair</keyword>
<feature type="repeat" description="WD" evidence="20">
    <location>
        <begin position="587"/>
        <end position="628"/>
    </location>
</feature>
<dbReference type="GO" id="GO:0006281">
    <property type="term" value="P:DNA repair"/>
    <property type="evidence" value="ECO:0007669"/>
    <property type="project" value="UniProtKB-KW"/>
</dbReference>
<evidence type="ECO:0000256" key="22">
    <source>
        <dbReference type="SAM" id="MobiDB-lite"/>
    </source>
</evidence>
<feature type="region of interest" description="Disordered" evidence="22">
    <location>
        <begin position="391"/>
        <end position="414"/>
    </location>
</feature>
<feature type="domain" description="U-box" evidence="23">
    <location>
        <begin position="190"/>
        <end position="264"/>
    </location>
</feature>
<comment type="subcellular location">
    <subcellularLocation>
        <location evidence="2">Nucleus</location>
        <location evidence="2">Nucleoplasm</location>
    </subcellularLocation>
</comment>
<keyword evidence="19 21" id="KW-0539">Nucleus</keyword>
<evidence type="ECO:0000256" key="10">
    <source>
        <dbReference type="ARBA" id="ARBA00022664"/>
    </source>
</evidence>
<dbReference type="FunFam" id="3.30.40.10:FF:000027">
    <property type="entry name" value="Pre-mRNA-processing factor 19, putative"/>
    <property type="match status" value="1"/>
</dbReference>
<dbReference type="InterPro" id="IPR001680">
    <property type="entry name" value="WD40_rpt"/>
</dbReference>
<evidence type="ECO:0000313" key="25">
    <source>
        <dbReference type="Proteomes" id="UP000355283"/>
    </source>
</evidence>
<dbReference type="SUPFAM" id="SSF50978">
    <property type="entry name" value="WD40 repeat-like"/>
    <property type="match status" value="1"/>
</dbReference>
<sequence length="702" mass="75333">MDALEADARDLKARKPRIVVEIGSGSGCVTAVLARTLRDALGPDHCTLFFSTDINSRAVRATQATGSANSILHHEILQADLLAPLLPRLLHSVDLLVFNPPYVPTPTSEVGSYGIEASWAGGKDGREVLDRILDSIPNLLRPQGGCMYLVAVNENLPEDICARMREENLQAESVYRGNQHCCRCLCPGAASIPVMHCGISGEICEEPVLSRPSGVLYEKRVILKYIEAEHKDPANGEELSPDDLIPVKASTIVRPRPVTASSELANALYQHDAACRVIARLSRERDSALAQLSALQSSFAQRAVAQATEEAMEVEPAAQKAGDLNTPLGMSETVLGNISNTWERLSKGRKKRATPPGLPAPAEASSHVVCHLHFPPSPLSSSLLDGKMDGQGRARIAQHQQAQRAGPRRVSPHPNLLLTGGADKEAVVFDRKAEVVVDRLKGHSKKVTAVLFHPLADFGGLVITGSADKTVKLWKPSEKGGGPRQKKASPPATSYHEIASLTVHTNEVTGLALQATGQYFATASKDKSWAFHDASSGQCLSHVVDPAVADSFECLAFHPDGVLLGTGTNAAKVRMWDVKTQANVATFEDHKASVAAVSFSENGYYMASGSADGTVKLWDLRKLKCVQTLDAGEPVQTVSFDTSGQYLALAAGTRTQVLLSKEWSAVAEFQDHTDKVTALKFGYPASGFLATASLDRTVKVYQ</sequence>
<dbReference type="PROSITE" id="PS50294">
    <property type="entry name" value="WD_REPEATS_REGION"/>
    <property type="match status" value="3"/>
</dbReference>
<evidence type="ECO:0000256" key="20">
    <source>
        <dbReference type="PROSITE-ProRule" id="PRU00221"/>
    </source>
</evidence>
<dbReference type="SUPFAM" id="SSF57850">
    <property type="entry name" value="RING/U-box"/>
    <property type="match status" value="1"/>
</dbReference>
<dbReference type="SMART" id="SM00504">
    <property type="entry name" value="Ubox"/>
    <property type="match status" value="1"/>
</dbReference>
<dbReference type="InterPro" id="IPR036322">
    <property type="entry name" value="WD40_repeat_dom_sf"/>
</dbReference>
<dbReference type="FunFam" id="3.40.50.150:FF:000077">
    <property type="entry name" value="HemK methyltransferase family member 2"/>
    <property type="match status" value="1"/>
</dbReference>
<comment type="subunit">
    <text evidence="21">Homotetramer.</text>
</comment>
<dbReference type="GO" id="GO:0000398">
    <property type="term" value="P:mRNA splicing, via spliceosome"/>
    <property type="evidence" value="ECO:0007669"/>
    <property type="project" value="InterPro"/>
</dbReference>
<dbReference type="AlphaFoldDB" id="A0A4D9DCE7"/>
<dbReference type="GO" id="GO:0003676">
    <property type="term" value="F:nucleic acid binding"/>
    <property type="evidence" value="ECO:0007669"/>
    <property type="project" value="InterPro"/>
</dbReference>
<dbReference type="PROSITE" id="PS00092">
    <property type="entry name" value="N6_MTASE"/>
    <property type="match status" value="1"/>
</dbReference>
<dbReference type="InterPro" id="IPR015943">
    <property type="entry name" value="WD40/YVTN_repeat-like_dom_sf"/>
</dbReference>
<dbReference type="CDD" id="cd00200">
    <property type="entry name" value="WD40"/>
    <property type="match status" value="1"/>
</dbReference>
<dbReference type="InterPro" id="IPR029063">
    <property type="entry name" value="SAM-dependent_MTases_sf"/>
</dbReference>
<evidence type="ECO:0000256" key="7">
    <source>
        <dbReference type="ARBA" id="ARBA00015618"/>
    </source>
</evidence>
<keyword evidence="16 21" id="KW-0833">Ubl conjugation pathway</keyword>
<keyword evidence="13 21" id="KW-0747">Spliceosome</keyword>
<dbReference type="GO" id="GO:0032259">
    <property type="term" value="P:methylation"/>
    <property type="evidence" value="ECO:0007669"/>
    <property type="project" value="UniProtKB-KW"/>
</dbReference>
<dbReference type="PRINTS" id="PR00320">
    <property type="entry name" value="GPROTEINBRPT"/>
</dbReference>
<dbReference type="GO" id="GO:0061630">
    <property type="term" value="F:ubiquitin protein ligase activity"/>
    <property type="evidence" value="ECO:0007669"/>
    <property type="project" value="UniProtKB-UniRule"/>
</dbReference>
<dbReference type="GO" id="GO:0000974">
    <property type="term" value="C:Prp19 complex"/>
    <property type="evidence" value="ECO:0007669"/>
    <property type="project" value="UniProtKB-UniRule"/>
</dbReference>
<name>A0A4D9DCE7_9STRA</name>
<keyword evidence="11 21" id="KW-0808">Transferase</keyword>
<proteinExistence type="inferred from homology"/>
<comment type="catalytic activity">
    <reaction evidence="1 21">
        <text>S-ubiquitinyl-[E2 ubiquitin-conjugating enzyme]-L-cysteine + [acceptor protein]-L-lysine = [E2 ubiquitin-conjugating enzyme]-L-cysteine + N(6)-ubiquitinyl-[acceptor protein]-L-lysine.</text>
        <dbReference type="EC" id="2.3.2.27"/>
    </reaction>
</comment>
<dbReference type="Gene3D" id="3.30.40.10">
    <property type="entry name" value="Zinc/RING finger domain, C3HC4 (zinc finger)"/>
    <property type="match status" value="1"/>
</dbReference>
<dbReference type="Gene3D" id="2.130.10.10">
    <property type="entry name" value="YVTN repeat-like/Quinoprotein amine dehydrogenase"/>
    <property type="match status" value="1"/>
</dbReference>
<comment type="pathway">
    <text evidence="3 21">Protein modification; protein ubiquitination.</text>
</comment>
<dbReference type="InterPro" id="IPR020472">
    <property type="entry name" value="WD40_PAC1"/>
</dbReference>
<organism evidence="24 25">
    <name type="scientific">Nannochloropsis salina CCMP1776</name>
    <dbReference type="NCBI Taxonomy" id="1027361"/>
    <lineage>
        <taxon>Eukaryota</taxon>
        <taxon>Sar</taxon>
        <taxon>Stramenopiles</taxon>
        <taxon>Ochrophyta</taxon>
        <taxon>Eustigmatophyceae</taxon>
        <taxon>Eustigmatales</taxon>
        <taxon>Monodopsidaceae</taxon>
        <taxon>Microchloropsis</taxon>
        <taxon>Microchloropsis salina</taxon>
    </lineage>
</organism>
<dbReference type="Gene3D" id="3.40.50.150">
    <property type="entry name" value="Vaccinia Virus protein VP39"/>
    <property type="match status" value="1"/>
</dbReference>
<evidence type="ECO:0000256" key="15">
    <source>
        <dbReference type="ARBA" id="ARBA00022763"/>
    </source>
</evidence>
<dbReference type="EC" id="2.3.2.27" evidence="6 21"/>
<evidence type="ECO:0000256" key="5">
    <source>
        <dbReference type="ARBA" id="ARBA00006388"/>
    </source>
</evidence>
<comment type="similarity">
    <text evidence="4">Belongs to the eukaryotic/archaeal PrmC-related family.</text>
</comment>
<evidence type="ECO:0000256" key="8">
    <source>
        <dbReference type="ARBA" id="ARBA00022574"/>
    </source>
</evidence>
<dbReference type="GO" id="GO:0005654">
    <property type="term" value="C:nucleoplasm"/>
    <property type="evidence" value="ECO:0007669"/>
    <property type="project" value="UniProtKB-SubCell"/>
</dbReference>
<evidence type="ECO:0000256" key="12">
    <source>
        <dbReference type="ARBA" id="ARBA00022691"/>
    </source>
</evidence>
<evidence type="ECO:0000256" key="11">
    <source>
        <dbReference type="ARBA" id="ARBA00022679"/>
    </source>
</evidence>
<dbReference type="GO" id="GO:0070534">
    <property type="term" value="P:protein K63-linked ubiquitination"/>
    <property type="evidence" value="ECO:0007669"/>
    <property type="project" value="UniProtKB-UniRule"/>
</dbReference>
<evidence type="ECO:0000256" key="19">
    <source>
        <dbReference type="ARBA" id="ARBA00023242"/>
    </source>
</evidence>
<dbReference type="Pfam" id="PF04564">
    <property type="entry name" value="U-box"/>
    <property type="match status" value="1"/>
</dbReference>
<dbReference type="PANTHER" id="PTHR43995:SF1">
    <property type="entry name" value="PRE-MRNA-PROCESSING FACTOR 19"/>
    <property type="match status" value="1"/>
</dbReference>
<dbReference type="PANTHER" id="PTHR43995">
    <property type="entry name" value="PRE-MRNA-PROCESSING FACTOR 19"/>
    <property type="match status" value="1"/>
</dbReference>
<evidence type="ECO:0000313" key="24">
    <source>
        <dbReference type="EMBL" id="TFJ88734.1"/>
    </source>
</evidence>
<reference evidence="24 25" key="1">
    <citation type="submission" date="2019-01" db="EMBL/GenBank/DDBJ databases">
        <title>Nuclear Genome Assembly of the Microalgal Biofuel strain Nannochloropsis salina CCMP1776.</title>
        <authorList>
            <person name="Hovde B."/>
        </authorList>
    </citation>
    <scope>NUCLEOTIDE SEQUENCE [LARGE SCALE GENOMIC DNA]</scope>
    <source>
        <strain evidence="24 25">CCMP1776</strain>
    </source>
</reference>
<evidence type="ECO:0000256" key="14">
    <source>
        <dbReference type="ARBA" id="ARBA00022737"/>
    </source>
</evidence>
<keyword evidence="12" id="KW-0949">S-adenosyl-L-methionine</keyword>
<feature type="repeat" description="WD" evidence="20">
    <location>
        <begin position="555"/>
        <end position="586"/>
    </location>
</feature>
<dbReference type="EMBL" id="SDOX01000001">
    <property type="protein sequence ID" value="TFJ88734.1"/>
    <property type="molecule type" value="Genomic_DNA"/>
</dbReference>
<evidence type="ECO:0000256" key="6">
    <source>
        <dbReference type="ARBA" id="ARBA00012483"/>
    </source>
</evidence>
<dbReference type="GO" id="GO:0005737">
    <property type="term" value="C:cytoplasm"/>
    <property type="evidence" value="ECO:0007669"/>
    <property type="project" value="TreeGrafter"/>
</dbReference>
<dbReference type="PROSITE" id="PS50082">
    <property type="entry name" value="WD_REPEATS_2"/>
    <property type="match status" value="4"/>
</dbReference>
<comment type="similarity">
    <text evidence="5 21">Belongs to the WD repeat PRP19 family.</text>
</comment>
<dbReference type="InterPro" id="IPR003613">
    <property type="entry name" value="Ubox_domain"/>
</dbReference>
<keyword evidence="14" id="KW-0677">Repeat</keyword>
<dbReference type="InterPro" id="IPR055340">
    <property type="entry name" value="RING-Ubox_PRP19"/>
</dbReference>
<dbReference type="InterPro" id="IPR002052">
    <property type="entry name" value="DNA_methylase_N6_adenine_CS"/>
</dbReference>
<evidence type="ECO:0000256" key="2">
    <source>
        <dbReference type="ARBA" id="ARBA00004642"/>
    </source>
</evidence>
<dbReference type="Pfam" id="PF08606">
    <property type="entry name" value="Prp19"/>
    <property type="match status" value="1"/>
</dbReference>
<dbReference type="Pfam" id="PF24814">
    <property type="entry name" value="WD40_Prp19"/>
    <property type="match status" value="1"/>
</dbReference>
<evidence type="ECO:0000259" key="23">
    <source>
        <dbReference type="PROSITE" id="PS51698"/>
    </source>
</evidence>
<evidence type="ECO:0000256" key="9">
    <source>
        <dbReference type="ARBA" id="ARBA00022603"/>
    </source>
</evidence>
<evidence type="ECO:0000256" key="3">
    <source>
        <dbReference type="ARBA" id="ARBA00004906"/>
    </source>
</evidence>
<dbReference type="PROSITE" id="PS51698">
    <property type="entry name" value="U_BOX"/>
    <property type="match status" value="1"/>
</dbReference>
<evidence type="ECO:0000256" key="21">
    <source>
        <dbReference type="RuleBase" id="RU367101"/>
    </source>
</evidence>
<dbReference type="SUPFAM" id="SSF53335">
    <property type="entry name" value="S-adenosyl-L-methionine-dependent methyltransferases"/>
    <property type="match status" value="1"/>
</dbReference>
<dbReference type="GO" id="GO:0008168">
    <property type="term" value="F:methyltransferase activity"/>
    <property type="evidence" value="ECO:0007669"/>
    <property type="project" value="UniProtKB-KW"/>
</dbReference>
<dbReference type="InterPro" id="IPR038959">
    <property type="entry name" value="Prp19"/>
</dbReference>
<keyword evidence="10 21" id="KW-0507">mRNA processing</keyword>
<dbReference type="InterPro" id="IPR019775">
    <property type="entry name" value="WD40_repeat_CS"/>
</dbReference>
<keyword evidence="15 21" id="KW-0227">DNA damage</keyword>
<comment type="function">
    <text evidence="21">Ubiquitin-protein ligase which is mainly involved pre-mRNA splicing and DNA repair. Required for pre-mRNA splicing as component of the spliceosome.</text>
</comment>
<evidence type="ECO:0000256" key="4">
    <source>
        <dbReference type="ARBA" id="ARBA00006149"/>
    </source>
</evidence>
<comment type="caution">
    <text evidence="24">The sequence shown here is derived from an EMBL/GenBank/DDBJ whole genome shotgun (WGS) entry which is preliminary data.</text>
</comment>
<keyword evidence="25" id="KW-1185">Reference proteome</keyword>
<dbReference type="SMART" id="SM00320">
    <property type="entry name" value="WD40"/>
    <property type="match status" value="7"/>
</dbReference>
<dbReference type="UniPathway" id="UPA00143"/>
<feature type="compositionally biased region" description="Low complexity" evidence="22">
    <location>
        <begin position="393"/>
        <end position="405"/>
    </location>
</feature>
<dbReference type="OrthoDB" id="687049at2759"/>